<proteinExistence type="predicted"/>
<dbReference type="EMBL" id="CABDVU010000001">
    <property type="protein sequence ID" value="VTN14267.1"/>
    <property type="molecule type" value="Genomic_DNA"/>
</dbReference>
<name>A0A4U9D8F6_RAOTE</name>
<organism evidence="2 3">
    <name type="scientific">Raoultella terrigena</name>
    <name type="common">Klebsiella terrigena</name>
    <dbReference type="NCBI Taxonomy" id="577"/>
    <lineage>
        <taxon>Bacteria</taxon>
        <taxon>Pseudomonadati</taxon>
        <taxon>Pseudomonadota</taxon>
        <taxon>Gammaproteobacteria</taxon>
        <taxon>Enterobacterales</taxon>
        <taxon>Enterobacteriaceae</taxon>
        <taxon>Klebsiella/Raoultella group</taxon>
        <taxon>Raoultella</taxon>
    </lineage>
</organism>
<sequence>MMSLLSQRYPSMAVGWEVAVMGLLLNGYPGLFAPGRAY</sequence>
<keyword evidence="1" id="KW-1133">Transmembrane helix</keyword>
<evidence type="ECO:0000313" key="2">
    <source>
        <dbReference type="EMBL" id="VTN14267.1"/>
    </source>
</evidence>
<evidence type="ECO:0000256" key="1">
    <source>
        <dbReference type="SAM" id="Phobius"/>
    </source>
</evidence>
<dbReference type="AlphaFoldDB" id="A0A4U9D8F6"/>
<keyword evidence="1" id="KW-0812">Transmembrane</keyword>
<reference evidence="2 3" key="1">
    <citation type="submission" date="2019-04" db="EMBL/GenBank/DDBJ databases">
        <authorList>
            <consortium name="Pathogen Informatics"/>
        </authorList>
    </citation>
    <scope>NUCLEOTIDE SEQUENCE [LARGE SCALE GENOMIC DNA]</scope>
    <source>
        <strain evidence="2 3">NCTC9185</strain>
    </source>
</reference>
<keyword evidence="1" id="KW-0472">Membrane</keyword>
<protein>
    <submittedName>
        <fullName evidence="2">Uncharacterized protein</fullName>
    </submittedName>
</protein>
<accession>A0A4U9D8F6</accession>
<dbReference type="Proteomes" id="UP000339249">
    <property type="component" value="Unassembled WGS sequence"/>
</dbReference>
<evidence type="ECO:0000313" key="3">
    <source>
        <dbReference type="Proteomes" id="UP000339249"/>
    </source>
</evidence>
<gene>
    <name evidence="2" type="ORF">NCTC9185_06328</name>
</gene>
<feature type="transmembrane region" description="Helical" evidence="1">
    <location>
        <begin position="12"/>
        <end position="32"/>
    </location>
</feature>